<reference evidence="2" key="2">
    <citation type="journal article" date="2017" name="Nat. Plants">
        <title>The Aegilops tauschii genome reveals multiple impacts of transposons.</title>
        <authorList>
            <person name="Zhao G."/>
            <person name="Zou C."/>
            <person name="Li K."/>
            <person name="Wang K."/>
            <person name="Li T."/>
            <person name="Gao L."/>
            <person name="Zhang X."/>
            <person name="Wang H."/>
            <person name="Yang Z."/>
            <person name="Liu X."/>
            <person name="Jiang W."/>
            <person name="Mao L."/>
            <person name="Kong X."/>
            <person name="Jiao Y."/>
            <person name="Jia J."/>
        </authorList>
    </citation>
    <scope>NUCLEOTIDE SEQUENCE [LARGE SCALE GENOMIC DNA]</scope>
    <source>
        <strain evidence="2">cv. AL8/78</strain>
    </source>
</reference>
<dbReference type="Gramene" id="AET1Gv20472800.22">
    <property type="protein sequence ID" value="AET1Gv20472800.22"/>
    <property type="gene ID" value="AET1Gv20472800"/>
</dbReference>
<evidence type="ECO:0000313" key="1">
    <source>
        <dbReference type="EnsemblPlants" id="AET1Gv20472800.22"/>
    </source>
</evidence>
<reference evidence="1" key="3">
    <citation type="journal article" date="2017" name="Nature">
        <title>Genome sequence of the progenitor of the wheat D genome Aegilops tauschii.</title>
        <authorList>
            <person name="Luo M.C."/>
            <person name="Gu Y.Q."/>
            <person name="Puiu D."/>
            <person name="Wang H."/>
            <person name="Twardziok S.O."/>
            <person name="Deal K.R."/>
            <person name="Huo N."/>
            <person name="Zhu T."/>
            <person name="Wang L."/>
            <person name="Wang Y."/>
            <person name="McGuire P.E."/>
            <person name="Liu S."/>
            <person name="Long H."/>
            <person name="Ramasamy R.K."/>
            <person name="Rodriguez J.C."/>
            <person name="Van S.L."/>
            <person name="Yuan L."/>
            <person name="Wang Z."/>
            <person name="Xia Z."/>
            <person name="Xiao L."/>
            <person name="Anderson O.D."/>
            <person name="Ouyang S."/>
            <person name="Liang Y."/>
            <person name="Zimin A.V."/>
            <person name="Pertea G."/>
            <person name="Qi P."/>
            <person name="Bennetzen J.L."/>
            <person name="Dai X."/>
            <person name="Dawson M.W."/>
            <person name="Muller H.G."/>
            <person name="Kugler K."/>
            <person name="Rivarola-Duarte L."/>
            <person name="Spannagl M."/>
            <person name="Mayer K.F.X."/>
            <person name="Lu F.H."/>
            <person name="Bevan M.W."/>
            <person name="Leroy P."/>
            <person name="Li P."/>
            <person name="You F.M."/>
            <person name="Sun Q."/>
            <person name="Liu Z."/>
            <person name="Lyons E."/>
            <person name="Wicker T."/>
            <person name="Salzberg S.L."/>
            <person name="Devos K.M."/>
            <person name="Dvorak J."/>
        </authorList>
    </citation>
    <scope>NUCLEOTIDE SEQUENCE [LARGE SCALE GENOMIC DNA]</scope>
    <source>
        <strain evidence="1">cv. AL8/78</strain>
    </source>
</reference>
<sequence>MWTPILVPPKTRYLRRPAKSMLKLPDFARLFMMHTITGPLLLLIELKYEVVPKKPKISGD</sequence>
<reference evidence="1" key="4">
    <citation type="submission" date="2019-03" db="UniProtKB">
        <authorList>
            <consortium name="EnsemblPlants"/>
        </authorList>
    </citation>
    <scope>IDENTIFICATION</scope>
</reference>
<evidence type="ECO:0000313" key="2">
    <source>
        <dbReference type="Proteomes" id="UP000015105"/>
    </source>
</evidence>
<organism evidence="1 2">
    <name type="scientific">Aegilops tauschii subsp. strangulata</name>
    <name type="common">Goatgrass</name>
    <dbReference type="NCBI Taxonomy" id="200361"/>
    <lineage>
        <taxon>Eukaryota</taxon>
        <taxon>Viridiplantae</taxon>
        <taxon>Streptophyta</taxon>
        <taxon>Embryophyta</taxon>
        <taxon>Tracheophyta</taxon>
        <taxon>Spermatophyta</taxon>
        <taxon>Magnoliopsida</taxon>
        <taxon>Liliopsida</taxon>
        <taxon>Poales</taxon>
        <taxon>Poaceae</taxon>
        <taxon>BOP clade</taxon>
        <taxon>Pooideae</taxon>
        <taxon>Triticodae</taxon>
        <taxon>Triticeae</taxon>
        <taxon>Triticinae</taxon>
        <taxon>Aegilops</taxon>
    </lineage>
</organism>
<accession>A0A452YMR6</accession>
<protein>
    <submittedName>
        <fullName evidence="1">Uncharacterized protein</fullName>
    </submittedName>
</protein>
<proteinExistence type="predicted"/>
<reference evidence="1" key="5">
    <citation type="journal article" date="2021" name="G3 (Bethesda)">
        <title>Aegilops tauschii genome assembly Aet v5.0 features greater sequence contiguity and improved annotation.</title>
        <authorList>
            <person name="Wang L."/>
            <person name="Zhu T."/>
            <person name="Rodriguez J.C."/>
            <person name="Deal K.R."/>
            <person name="Dubcovsky J."/>
            <person name="McGuire P.E."/>
            <person name="Lux T."/>
            <person name="Spannagl M."/>
            <person name="Mayer K.F.X."/>
            <person name="Baldrich P."/>
            <person name="Meyers B.C."/>
            <person name="Huo N."/>
            <person name="Gu Y.Q."/>
            <person name="Zhou H."/>
            <person name="Devos K.M."/>
            <person name="Bennetzen J.L."/>
            <person name="Unver T."/>
            <person name="Budak H."/>
            <person name="Gulick P.J."/>
            <person name="Galiba G."/>
            <person name="Kalapos B."/>
            <person name="Nelson D.R."/>
            <person name="Li P."/>
            <person name="You F.M."/>
            <person name="Luo M.C."/>
            <person name="Dvorak J."/>
        </authorList>
    </citation>
    <scope>NUCLEOTIDE SEQUENCE [LARGE SCALE GENOMIC DNA]</scope>
    <source>
        <strain evidence="1">cv. AL8/78</strain>
    </source>
</reference>
<reference evidence="2" key="1">
    <citation type="journal article" date="2014" name="Science">
        <title>Ancient hybridizations among the ancestral genomes of bread wheat.</title>
        <authorList>
            <consortium name="International Wheat Genome Sequencing Consortium,"/>
            <person name="Marcussen T."/>
            <person name="Sandve S.R."/>
            <person name="Heier L."/>
            <person name="Spannagl M."/>
            <person name="Pfeifer M."/>
            <person name="Jakobsen K.S."/>
            <person name="Wulff B.B."/>
            <person name="Steuernagel B."/>
            <person name="Mayer K.F."/>
            <person name="Olsen O.A."/>
        </authorList>
    </citation>
    <scope>NUCLEOTIDE SEQUENCE [LARGE SCALE GENOMIC DNA]</scope>
    <source>
        <strain evidence="2">cv. AL8/78</strain>
    </source>
</reference>
<keyword evidence="2" id="KW-1185">Reference proteome</keyword>
<dbReference type="Proteomes" id="UP000015105">
    <property type="component" value="Chromosome 1D"/>
</dbReference>
<dbReference type="EnsemblPlants" id="AET1Gv20472800.22">
    <property type="protein sequence ID" value="AET1Gv20472800.22"/>
    <property type="gene ID" value="AET1Gv20472800"/>
</dbReference>
<dbReference type="AlphaFoldDB" id="A0A452YMR6"/>
<name>A0A452YMR6_AEGTS</name>